<sequence length="215" mass="23222">MTFPSNRDAPTDDLDAILADLWERLGDGAARSKPAFHLPTLCTVRAGEDRPEPTARTVVLRHAERGGGAANGGEIGCHTDARGAKVAELRANPRAAWVFYDPAARLQVRATGASRVLTDGPVVDAAWEATPPSARRCYLAPLVPGVETDGPEPNVPPAVRKRDPTPEESAPGRANFAVLRTDVDRIDWLHLHHAGHLRAVFERTGDDWRGAWVAV</sequence>
<dbReference type="InterPro" id="IPR024624">
    <property type="entry name" value="Pyridox_Oxase_Alr4036_FMN-bd"/>
</dbReference>
<evidence type="ECO:0000259" key="2">
    <source>
        <dbReference type="Pfam" id="PF12766"/>
    </source>
</evidence>
<dbReference type="SUPFAM" id="SSF50475">
    <property type="entry name" value="FMN-binding split barrel"/>
    <property type="match status" value="1"/>
</dbReference>
<comment type="caution">
    <text evidence="3">The sequence shown here is derived from an EMBL/GenBank/DDBJ whole genome shotgun (WGS) entry which is preliminary data.</text>
</comment>
<dbReference type="Proteomes" id="UP000609651">
    <property type="component" value="Unassembled WGS sequence"/>
</dbReference>
<evidence type="ECO:0000256" key="1">
    <source>
        <dbReference type="SAM" id="MobiDB-lite"/>
    </source>
</evidence>
<dbReference type="InterPro" id="IPR012349">
    <property type="entry name" value="Split_barrel_FMN-bd"/>
</dbReference>
<feature type="region of interest" description="Disordered" evidence="1">
    <location>
        <begin position="145"/>
        <end position="172"/>
    </location>
</feature>
<gene>
    <name evidence="3" type="ORF">LzC2_25620</name>
</gene>
<evidence type="ECO:0000313" key="4">
    <source>
        <dbReference type="Proteomes" id="UP000609651"/>
    </source>
</evidence>
<name>A0ABX1VF13_9PLAN</name>
<keyword evidence="4" id="KW-1185">Reference proteome</keyword>
<dbReference type="EMBL" id="WTPX01000080">
    <property type="protein sequence ID" value="NNJ26475.1"/>
    <property type="molecule type" value="Genomic_DNA"/>
</dbReference>
<proteinExistence type="predicted"/>
<dbReference type="Pfam" id="PF12766">
    <property type="entry name" value="Pyridox_oxase_2"/>
    <property type="match status" value="1"/>
</dbReference>
<protein>
    <recommendedName>
        <fullName evidence="2">Pyridoxamine 5'-phosphate oxidase Alr4036 family FMN-binding domain-containing protein</fullName>
    </recommendedName>
</protein>
<organism evidence="3 4">
    <name type="scientific">Alienimonas chondri</name>
    <dbReference type="NCBI Taxonomy" id="2681879"/>
    <lineage>
        <taxon>Bacteria</taxon>
        <taxon>Pseudomonadati</taxon>
        <taxon>Planctomycetota</taxon>
        <taxon>Planctomycetia</taxon>
        <taxon>Planctomycetales</taxon>
        <taxon>Planctomycetaceae</taxon>
        <taxon>Alienimonas</taxon>
    </lineage>
</organism>
<feature type="domain" description="Pyridoxamine 5'-phosphate oxidase Alr4036 family FMN-binding" evidence="2">
    <location>
        <begin position="31"/>
        <end position="117"/>
    </location>
</feature>
<accession>A0ABX1VF13</accession>
<dbReference type="RefSeq" id="WP_171187550.1">
    <property type="nucleotide sequence ID" value="NZ_WTPX01000080.1"/>
</dbReference>
<reference evidence="3 4" key="1">
    <citation type="journal article" date="2020" name="Syst. Appl. Microbiol.">
        <title>Alienimonas chondri sp. nov., a novel planctomycete isolated from the biofilm of the red alga Chondrus crispus.</title>
        <authorList>
            <person name="Vitorino I."/>
            <person name="Albuquerque L."/>
            <person name="Wiegand S."/>
            <person name="Kallscheuer N."/>
            <person name="da Costa M.S."/>
            <person name="Lobo-da-Cunha A."/>
            <person name="Jogler C."/>
            <person name="Lage O.M."/>
        </authorList>
    </citation>
    <scope>NUCLEOTIDE SEQUENCE [LARGE SCALE GENOMIC DNA]</scope>
    <source>
        <strain evidence="3 4">LzC2</strain>
    </source>
</reference>
<evidence type="ECO:0000313" key="3">
    <source>
        <dbReference type="EMBL" id="NNJ26475.1"/>
    </source>
</evidence>
<dbReference type="Gene3D" id="2.30.110.10">
    <property type="entry name" value="Electron Transport, Fmn-binding Protein, Chain A"/>
    <property type="match status" value="1"/>
</dbReference>